<dbReference type="RefSeq" id="WP_088877960.1">
    <property type="nucleotide sequence ID" value="NZ_CP018309.1"/>
</dbReference>
<protein>
    <recommendedName>
        <fullName evidence="1">BIG2 domain-containing protein</fullName>
    </recommendedName>
</protein>
<feature type="domain" description="BIG2" evidence="1">
    <location>
        <begin position="825"/>
        <end position="906"/>
    </location>
</feature>
<reference evidence="3" key="1">
    <citation type="submission" date="2016-12" db="EMBL/GenBank/DDBJ databases">
        <title>Comparative genomic analysis reveals the diversity, evolution, and environmental adaptation strategies of the genus Vibrio.</title>
        <authorList>
            <person name="Lin H."/>
            <person name="Wang X."/>
            <person name="Zhang X.-H."/>
        </authorList>
    </citation>
    <scope>NUCLEOTIDE SEQUENCE [LARGE SCALE GENOMIC DNA]</scope>
    <source>
        <strain evidence="3">QT6D1</strain>
    </source>
</reference>
<dbReference type="Gene3D" id="2.60.40.1080">
    <property type="match status" value="11"/>
</dbReference>
<name>A0AAN1FJS8_9VIBR</name>
<feature type="domain" description="BIG2" evidence="1">
    <location>
        <begin position="738"/>
        <end position="819"/>
    </location>
</feature>
<dbReference type="EMBL" id="CP018309">
    <property type="protein sequence ID" value="ASI91893.1"/>
    <property type="molecule type" value="Genomic_DNA"/>
</dbReference>
<gene>
    <name evidence="2" type="ORF">BSZ05_18845</name>
</gene>
<feature type="domain" description="BIG2" evidence="1">
    <location>
        <begin position="129"/>
        <end position="210"/>
    </location>
</feature>
<feature type="domain" description="BIG2" evidence="1">
    <location>
        <begin position="651"/>
        <end position="732"/>
    </location>
</feature>
<feature type="domain" description="BIG2" evidence="1">
    <location>
        <begin position="477"/>
        <end position="558"/>
    </location>
</feature>
<feature type="domain" description="BIG2" evidence="1">
    <location>
        <begin position="564"/>
        <end position="645"/>
    </location>
</feature>
<proteinExistence type="predicted"/>
<dbReference type="SUPFAM" id="SSF49373">
    <property type="entry name" value="Invasin/intimin cell-adhesion fragments"/>
    <property type="match status" value="6"/>
</dbReference>
<dbReference type="KEGG" id="vsh:BSZ05_18845"/>
<dbReference type="PROSITE" id="PS51257">
    <property type="entry name" value="PROKAR_LIPOPROTEIN"/>
    <property type="match status" value="1"/>
</dbReference>
<evidence type="ECO:0000313" key="3">
    <source>
        <dbReference type="Proteomes" id="UP000197092"/>
    </source>
</evidence>
<dbReference type="InterPro" id="IPR003343">
    <property type="entry name" value="Big_2"/>
</dbReference>
<dbReference type="InterPro" id="IPR011460">
    <property type="entry name" value="Lcl_C"/>
</dbReference>
<organism evidence="2 3">
    <name type="scientific">Vibrio mediterranei</name>
    <dbReference type="NCBI Taxonomy" id="689"/>
    <lineage>
        <taxon>Bacteria</taxon>
        <taxon>Pseudomonadati</taxon>
        <taxon>Pseudomonadota</taxon>
        <taxon>Gammaproteobacteria</taxon>
        <taxon>Vibrionales</taxon>
        <taxon>Vibrionaceae</taxon>
        <taxon>Vibrio</taxon>
    </lineage>
</organism>
<dbReference type="Proteomes" id="UP000197092">
    <property type="component" value="Chromosome 2"/>
</dbReference>
<feature type="domain" description="BIG2" evidence="1">
    <location>
        <begin position="390"/>
        <end position="471"/>
    </location>
</feature>
<dbReference type="AlphaFoldDB" id="A0AAN1FJS8"/>
<feature type="domain" description="BIG2" evidence="1">
    <location>
        <begin position="303"/>
        <end position="384"/>
    </location>
</feature>
<dbReference type="Pfam" id="PF07603">
    <property type="entry name" value="Lcl_C"/>
    <property type="match status" value="1"/>
</dbReference>
<accession>A0AAN1FJS8</accession>
<dbReference type="SMART" id="SM00635">
    <property type="entry name" value="BID_2"/>
    <property type="match status" value="10"/>
</dbReference>
<sequence>MSKFISICIILLFLSGCGLESDKEVDRDLKSTITLERVDISVASEKTRGTNILTLANGNKQTFVAIGHYSDHSSKELTDVSIWQSNDKNIGDFVEPGKLIGKSLGVLAITATKNGVTSNTLELEVTNAIITAITVTPPQLSVARGQTQTLTANAIYSDGTSSVVSNSVTWTSNEPQTATVTPAGLLSGNEVNTTTVEAFLDGVTSNTVNVEVTDAIITAITVTPSQLSVAKGQTQPLTANAIYSDGTSSVVSNSVTWTSNEPQTATVTPVGLLSGNEVNTTTVEAFLDGVTSNTVSVEVTDAIITAITVTPSQLSVAKGQTQPLTANAIYSDGTSSVVSNSVTWTSNEPQTATVTPVGLLSGNEVNTTTVEAFLDGVTSNTVNVEVTDAIITAITVTPSQLSVAKGQTQPLTANAIYSDGTSSVVSNSVTWTSNEPQTATVTPAGLLSGNEVNTTTVEAFLDGVTSNTVNVEVTDAIITAITVTPSQLSVAKGQTQPLTANAIYSDGTSSVVSNSVTWTSNEPQTATVTPAGLLSGNEVNTTTVEAFLDGVTSNTVSVEVTDAIITAITVTPSQLSVAKGQTQPLTANAIYSDGTSSVVSNSVTWTSNEPQTATVTPVGLLSGNEVNTTTVEAFLDGVTSNTVNVEVTNAIITAITVTPSQLSVAKGQTQPLTANAIYSDGTSSVVSNSVTWTSNEPQTATVTPVGLLSGNEVNTTTVEAFLDGVTSNTVSVEVTDAIITAITVTPSQLSVAKGQTQPLTANAIYSDGTSSVVSNSVTWTSNEPQTATVTPAGLLSGNEVNTTTVEAFLDGITSNTVNVEVTNAIITAITVTPSQLSVAKGQTQPLTANAIYSDGTSSVVSNSVTWTSDEPQTATVTPAGLLSGNEVNTTTVEAFLDGVTSNTVNVEVTNAIITAITVTPSQLSVAKGQTQQLTAKATYSDSTSVDVSSSVTWTSDEPKTATVTPAGLLSGNRVDTTTVKAFLDGVTSNTVNVNIHECSLTGSSCVDTFDSGSGVLFTNSPSKTFLDNIGGSANNGFTQEIFSKGPVGDFYWFYWDNANLLCDTYNSKNIAGRTNWRLPTLNELKGLFNTHGNMFTARGWAVRTAFWTSTGRGPGFEVISLANGNSGLTMPDIEYYASCVSVP</sequence>
<feature type="domain" description="BIG2" evidence="1">
    <location>
        <begin position="216"/>
        <end position="297"/>
    </location>
</feature>
<evidence type="ECO:0000259" key="1">
    <source>
        <dbReference type="SMART" id="SM00635"/>
    </source>
</evidence>
<evidence type="ECO:0000313" key="2">
    <source>
        <dbReference type="EMBL" id="ASI91893.1"/>
    </source>
</evidence>
<feature type="domain" description="BIG2" evidence="1">
    <location>
        <begin position="912"/>
        <end position="993"/>
    </location>
</feature>
<dbReference type="InterPro" id="IPR008964">
    <property type="entry name" value="Invasin/intimin_cell_adhesion"/>
</dbReference>
<dbReference type="Pfam" id="PF02368">
    <property type="entry name" value="Big_2"/>
    <property type="match status" value="10"/>
</dbReference>